<dbReference type="InterPro" id="IPR000835">
    <property type="entry name" value="HTH_MarR-typ"/>
</dbReference>
<keyword evidence="2" id="KW-0238">DNA-binding</keyword>
<dbReference type="InterPro" id="IPR036390">
    <property type="entry name" value="WH_DNA-bd_sf"/>
</dbReference>
<dbReference type="PANTHER" id="PTHR33164">
    <property type="entry name" value="TRANSCRIPTIONAL REGULATOR, MARR FAMILY"/>
    <property type="match status" value="1"/>
</dbReference>
<dbReference type="PROSITE" id="PS50995">
    <property type="entry name" value="HTH_MARR_2"/>
    <property type="match status" value="1"/>
</dbReference>
<dbReference type="AlphaFoldDB" id="A0A381YU73"/>
<dbReference type="SMART" id="SM00347">
    <property type="entry name" value="HTH_MARR"/>
    <property type="match status" value="1"/>
</dbReference>
<keyword evidence="3" id="KW-0804">Transcription</keyword>
<dbReference type="PRINTS" id="PR00598">
    <property type="entry name" value="HTHMARR"/>
</dbReference>
<proteinExistence type="predicted"/>
<dbReference type="EMBL" id="UINC01019063">
    <property type="protein sequence ID" value="SVA80529.1"/>
    <property type="molecule type" value="Genomic_DNA"/>
</dbReference>
<dbReference type="InterPro" id="IPR036388">
    <property type="entry name" value="WH-like_DNA-bd_sf"/>
</dbReference>
<gene>
    <name evidence="5" type="ORF">METZ01_LOCUS133383</name>
</gene>
<evidence type="ECO:0000313" key="5">
    <source>
        <dbReference type="EMBL" id="SVA80529.1"/>
    </source>
</evidence>
<dbReference type="PROSITE" id="PS01117">
    <property type="entry name" value="HTH_MARR_1"/>
    <property type="match status" value="1"/>
</dbReference>
<dbReference type="GO" id="GO:0003700">
    <property type="term" value="F:DNA-binding transcription factor activity"/>
    <property type="evidence" value="ECO:0007669"/>
    <property type="project" value="InterPro"/>
</dbReference>
<evidence type="ECO:0000256" key="2">
    <source>
        <dbReference type="ARBA" id="ARBA00023125"/>
    </source>
</evidence>
<dbReference type="Pfam" id="PF12802">
    <property type="entry name" value="MarR_2"/>
    <property type="match status" value="1"/>
</dbReference>
<dbReference type="PANTHER" id="PTHR33164:SF43">
    <property type="entry name" value="HTH-TYPE TRANSCRIPTIONAL REPRESSOR YETL"/>
    <property type="match status" value="1"/>
</dbReference>
<evidence type="ECO:0000256" key="1">
    <source>
        <dbReference type="ARBA" id="ARBA00023015"/>
    </source>
</evidence>
<sequence length="120" mass="13657">MTLARFDYLSQLYREPALRLTMTELSHRLMVSGGNVTGLTDRLVTDGLVVREQDPADRRVQIIALTGHGHELFTEVARAHEVWIRELLGSLNSEDVKGLNHTLGRLKHALDDEWIEKRGE</sequence>
<organism evidence="5">
    <name type="scientific">marine metagenome</name>
    <dbReference type="NCBI Taxonomy" id="408172"/>
    <lineage>
        <taxon>unclassified sequences</taxon>
        <taxon>metagenomes</taxon>
        <taxon>ecological metagenomes</taxon>
    </lineage>
</organism>
<accession>A0A381YU73</accession>
<keyword evidence="1" id="KW-0805">Transcription regulation</keyword>
<dbReference type="InterPro" id="IPR039422">
    <property type="entry name" value="MarR/SlyA-like"/>
</dbReference>
<evidence type="ECO:0000256" key="3">
    <source>
        <dbReference type="ARBA" id="ARBA00023163"/>
    </source>
</evidence>
<name>A0A381YU73_9ZZZZ</name>
<dbReference type="SUPFAM" id="SSF46785">
    <property type="entry name" value="Winged helix' DNA-binding domain"/>
    <property type="match status" value="1"/>
</dbReference>
<dbReference type="GO" id="GO:0006950">
    <property type="term" value="P:response to stress"/>
    <property type="evidence" value="ECO:0007669"/>
    <property type="project" value="TreeGrafter"/>
</dbReference>
<reference evidence="5" key="1">
    <citation type="submission" date="2018-05" db="EMBL/GenBank/DDBJ databases">
        <authorList>
            <person name="Lanie J.A."/>
            <person name="Ng W.-L."/>
            <person name="Kazmierczak K.M."/>
            <person name="Andrzejewski T.M."/>
            <person name="Davidsen T.M."/>
            <person name="Wayne K.J."/>
            <person name="Tettelin H."/>
            <person name="Glass J.I."/>
            <person name="Rusch D."/>
            <person name="Podicherti R."/>
            <person name="Tsui H.-C.T."/>
            <person name="Winkler M.E."/>
        </authorList>
    </citation>
    <scope>NUCLEOTIDE SEQUENCE</scope>
</reference>
<dbReference type="GO" id="GO:0003677">
    <property type="term" value="F:DNA binding"/>
    <property type="evidence" value="ECO:0007669"/>
    <property type="project" value="UniProtKB-KW"/>
</dbReference>
<dbReference type="InterPro" id="IPR023187">
    <property type="entry name" value="Tscrpt_reg_MarR-type_CS"/>
</dbReference>
<protein>
    <recommendedName>
        <fullName evidence="4">HTH marR-type domain-containing protein</fullName>
    </recommendedName>
</protein>
<dbReference type="Gene3D" id="1.10.10.10">
    <property type="entry name" value="Winged helix-like DNA-binding domain superfamily/Winged helix DNA-binding domain"/>
    <property type="match status" value="1"/>
</dbReference>
<feature type="domain" description="HTH marR-type" evidence="4">
    <location>
        <begin position="1"/>
        <end position="108"/>
    </location>
</feature>
<evidence type="ECO:0000259" key="4">
    <source>
        <dbReference type="PROSITE" id="PS50995"/>
    </source>
</evidence>